<feature type="chain" id="PRO_5046722555" description="Lipoprotein" evidence="1">
    <location>
        <begin position="22"/>
        <end position="249"/>
    </location>
</feature>
<dbReference type="EMBL" id="CP104067">
    <property type="protein sequence ID" value="WAH40259.1"/>
    <property type="molecule type" value="Genomic_DNA"/>
</dbReference>
<feature type="signal peptide" evidence="1">
    <location>
        <begin position="1"/>
        <end position="21"/>
    </location>
</feature>
<gene>
    <name evidence="2" type="ORF">NZD89_18015</name>
</gene>
<keyword evidence="3" id="KW-1185">Reference proteome</keyword>
<dbReference type="PROSITE" id="PS51257">
    <property type="entry name" value="PROKAR_LIPOPROTEIN"/>
    <property type="match status" value="1"/>
</dbReference>
<keyword evidence="1" id="KW-0732">Signal</keyword>
<evidence type="ECO:0000313" key="3">
    <source>
        <dbReference type="Proteomes" id="UP001164761"/>
    </source>
</evidence>
<sequence>MKSYSKWITPFMVFTLVGVLAGCGTNNDNGASFGMNGTNTTNTISTTDANNTIASPSNTAVTNNTAMITTNASTPVTNTTGTKATNTQSPALASVSIPLAATTAQPTINMKIPANWTKSRVGAGDTTGYAWANPENAQEQILVMISGNLGAVKNSKGQWDVTGIFGAGKSGITWSSVSSNKQDGQFIDSTNFIPLVTDHTTNYTGYGKAIIAMKPTPQTVAVEIWGPQNIANAVLPTVHLQPKQRWYNK</sequence>
<dbReference type="RefSeq" id="WP_268004156.1">
    <property type="nucleotide sequence ID" value="NZ_BSUT01000001.1"/>
</dbReference>
<evidence type="ECO:0000313" key="2">
    <source>
        <dbReference type="EMBL" id="WAH40259.1"/>
    </source>
</evidence>
<evidence type="ECO:0008006" key="4">
    <source>
        <dbReference type="Google" id="ProtNLM"/>
    </source>
</evidence>
<accession>A0ABY6ZDK1</accession>
<organism evidence="2 3">
    <name type="scientific">Alicyclobacillus fastidiosus</name>
    <dbReference type="NCBI Taxonomy" id="392011"/>
    <lineage>
        <taxon>Bacteria</taxon>
        <taxon>Bacillati</taxon>
        <taxon>Bacillota</taxon>
        <taxon>Bacilli</taxon>
        <taxon>Bacillales</taxon>
        <taxon>Alicyclobacillaceae</taxon>
        <taxon>Alicyclobacillus</taxon>
    </lineage>
</organism>
<protein>
    <recommendedName>
        <fullName evidence="4">Lipoprotein</fullName>
    </recommendedName>
</protein>
<reference evidence="2" key="1">
    <citation type="submission" date="2022-08" db="EMBL/GenBank/DDBJ databases">
        <title>Alicyclobacillus fastidiosus DSM 17978, complete genome.</title>
        <authorList>
            <person name="Wang Q."/>
            <person name="Cai R."/>
            <person name="Wang Z."/>
        </authorList>
    </citation>
    <scope>NUCLEOTIDE SEQUENCE</scope>
    <source>
        <strain evidence="2">DSM 17978</strain>
    </source>
</reference>
<dbReference type="Proteomes" id="UP001164761">
    <property type="component" value="Chromosome"/>
</dbReference>
<proteinExistence type="predicted"/>
<evidence type="ECO:0000256" key="1">
    <source>
        <dbReference type="SAM" id="SignalP"/>
    </source>
</evidence>
<name>A0ABY6ZDK1_9BACL</name>